<gene>
    <name evidence="1" type="ordered locus">Bcen_5854</name>
</gene>
<reference evidence="1" key="1">
    <citation type="submission" date="2006-05" db="EMBL/GenBank/DDBJ databases">
        <title>Complete sequence of chromosome 3 of Burkholderia cenocepacia AU 1054.</title>
        <authorList>
            <consortium name="US DOE Joint Genome Institute"/>
            <person name="Copeland A."/>
            <person name="Lucas S."/>
            <person name="Lapidus A."/>
            <person name="Barry K."/>
            <person name="Detter J.C."/>
            <person name="Glavina del Rio T."/>
            <person name="Hammon N."/>
            <person name="Israni S."/>
            <person name="Dalin E."/>
            <person name="Tice H."/>
            <person name="Pitluck S."/>
            <person name="Chain P."/>
            <person name="Malfatti S."/>
            <person name="Shin M."/>
            <person name="Vergez L."/>
            <person name="Schmutz J."/>
            <person name="Larimer F."/>
            <person name="Land M."/>
            <person name="Hauser L."/>
            <person name="Kyrpides N."/>
            <person name="Lykidis A."/>
            <person name="LiPuma J.J."/>
            <person name="Konstantinidis K."/>
            <person name="Tiedje J.M."/>
            <person name="Richardson P."/>
        </authorList>
    </citation>
    <scope>NUCLEOTIDE SEQUENCE [LARGE SCALE GENOMIC DNA]</scope>
    <source>
        <strain evidence="1">AU 1054</strain>
    </source>
</reference>
<protein>
    <submittedName>
        <fullName evidence="1">Uncharacterized protein</fullName>
    </submittedName>
</protein>
<dbReference type="EMBL" id="CP000380">
    <property type="protein sequence ID" value="ABF80719.1"/>
    <property type="molecule type" value="Genomic_DNA"/>
</dbReference>
<proteinExistence type="predicted"/>
<dbReference type="AlphaFoldDB" id="A0A0H2Y1A9"/>
<evidence type="ECO:0000313" key="1">
    <source>
        <dbReference type="EMBL" id="ABF80719.1"/>
    </source>
</evidence>
<sequence length="57" mass="6081">MAVRIGIACVATVRTDAERMSLSAFRYHPDPLATGGATRFGTRRGCCGKSGGYRDDT</sequence>
<organism evidence="1">
    <name type="scientific">Burkholderia orbicola (strain AU 1054)</name>
    <dbReference type="NCBI Taxonomy" id="331271"/>
    <lineage>
        <taxon>Bacteria</taxon>
        <taxon>Pseudomonadati</taxon>
        <taxon>Pseudomonadota</taxon>
        <taxon>Betaproteobacteria</taxon>
        <taxon>Burkholderiales</taxon>
        <taxon>Burkholderiaceae</taxon>
        <taxon>Burkholderia</taxon>
        <taxon>Burkholderia cepacia complex</taxon>
        <taxon>Burkholderia orbicola</taxon>
    </lineage>
</organism>
<name>A0A0H2Y1A9_BURO1</name>
<dbReference type="HOGENOM" id="CLU_2987723_0_0_4"/>
<accession>A0A0H2Y1A9</accession>